<dbReference type="Gene3D" id="1.10.10.60">
    <property type="entry name" value="Homeodomain-like"/>
    <property type="match status" value="1"/>
</dbReference>
<dbReference type="AlphaFoldDB" id="A0A024GTL1"/>
<dbReference type="EMBL" id="CAIX01000386">
    <property type="protein sequence ID" value="CCI50049.1"/>
    <property type="molecule type" value="Genomic_DNA"/>
</dbReference>
<comment type="similarity">
    <text evidence="1">Belongs to the MINDY deubiquitinase family. FAM188 subfamily.</text>
</comment>
<evidence type="ECO:0000259" key="3">
    <source>
        <dbReference type="SMART" id="SM01174"/>
    </source>
</evidence>
<name>A0A024GTL1_9STRA</name>
<dbReference type="InterPro" id="IPR039785">
    <property type="entry name" value="MINY3/4"/>
</dbReference>
<dbReference type="InterPro" id="IPR025257">
    <property type="entry name" value="MINDY-3/4_CD"/>
</dbReference>
<reference evidence="4 5" key="1">
    <citation type="submission" date="2012-05" db="EMBL/GenBank/DDBJ databases">
        <title>Recombination and specialization in a pathogen metapopulation.</title>
        <authorList>
            <person name="Gardiner A."/>
            <person name="Kemen E."/>
            <person name="Schultz-Larsen T."/>
            <person name="MacLean D."/>
            <person name="Van Oosterhout C."/>
            <person name="Jones J.D.G."/>
        </authorList>
    </citation>
    <scope>NUCLEOTIDE SEQUENCE [LARGE SCALE GENOMIC DNA]</scope>
    <source>
        <strain evidence="4 5">Ac Nc2</strain>
    </source>
</reference>
<dbReference type="Pfam" id="PF13898">
    <property type="entry name" value="MINDY-3_4_CD"/>
    <property type="match status" value="1"/>
</dbReference>
<dbReference type="GO" id="GO:0006508">
    <property type="term" value="P:proteolysis"/>
    <property type="evidence" value="ECO:0007669"/>
    <property type="project" value="UniProtKB-KW"/>
</dbReference>
<proteinExistence type="inferred from homology"/>
<dbReference type="GO" id="GO:0071108">
    <property type="term" value="P:protein K48-linked deubiquitination"/>
    <property type="evidence" value="ECO:0007669"/>
    <property type="project" value="InterPro"/>
</dbReference>
<feature type="compositionally biased region" description="Polar residues" evidence="2">
    <location>
        <begin position="52"/>
        <end position="61"/>
    </location>
</feature>
<dbReference type="SMART" id="SM01174">
    <property type="entry name" value="DUF4205"/>
    <property type="match status" value="1"/>
</dbReference>
<gene>
    <name evidence="4" type="ORF">BN9_115580</name>
</gene>
<evidence type="ECO:0000313" key="4">
    <source>
        <dbReference type="EMBL" id="CCI50049.1"/>
    </source>
</evidence>
<feature type="domain" description="Deubiquitinating enzyme MINDY-3/4 conserved" evidence="3">
    <location>
        <begin position="234"/>
        <end position="586"/>
    </location>
</feature>
<dbReference type="Proteomes" id="UP000053237">
    <property type="component" value="Unassembled WGS sequence"/>
</dbReference>
<dbReference type="PANTHER" id="PTHR12473">
    <property type="entry name" value="UBIQUITIN CARBOXYL-TERMINAL HYDROLASE MINDY-4-RELATED"/>
    <property type="match status" value="1"/>
</dbReference>
<evidence type="ECO:0000256" key="2">
    <source>
        <dbReference type="SAM" id="MobiDB-lite"/>
    </source>
</evidence>
<dbReference type="GO" id="GO:0004843">
    <property type="term" value="F:cysteine-type deubiquitinase activity"/>
    <property type="evidence" value="ECO:0007669"/>
    <property type="project" value="UniProtKB-EC"/>
</dbReference>
<evidence type="ECO:0000313" key="5">
    <source>
        <dbReference type="Proteomes" id="UP000053237"/>
    </source>
</evidence>
<dbReference type="InParanoid" id="A0A024GTL1"/>
<feature type="region of interest" description="Disordered" evidence="2">
    <location>
        <begin position="33"/>
        <end position="73"/>
    </location>
</feature>
<accession>A0A024GTL1</accession>
<dbReference type="OrthoDB" id="10263628at2759"/>
<dbReference type="GO" id="GO:1990380">
    <property type="term" value="F:K48-linked deubiquitinase activity"/>
    <property type="evidence" value="ECO:0007669"/>
    <property type="project" value="InterPro"/>
</dbReference>
<evidence type="ECO:0000256" key="1">
    <source>
        <dbReference type="ARBA" id="ARBA00011074"/>
    </source>
</evidence>
<protein>
    <recommendedName>
        <fullName evidence="3">Deubiquitinating enzyme MINDY-3/4 conserved domain-containing protein</fullName>
    </recommendedName>
</protein>
<feature type="compositionally biased region" description="Basic and acidic residues" evidence="2">
    <location>
        <begin position="37"/>
        <end position="48"/>
    </location>
</feature>
<comment type="caution">
    <text evidence="4">The sequence shown here is derived from an EMBL/GenBank/DDBJ whole genome shotgun (WGS) entry which is preliminary data.</text>
</comment>
<keyword evidence="5" id="KW-1185">Reference proteome</keyword>
<sequence>MTDHPAFLVLDYLRSKRMHEPAKLFATKASIVDNDAESSRSEDRKSKLETIITESMSLSEQPSKEKEDFSSPSNMWNRAQIERLRAAIKKTKTISDKASRWTAIASHVGASKKVCYLKYKELKSELGGENGGSASKSKRSISAARGFAKEPKEEPIICDNICQDDNIFAVSSRIKEVSVMVADSTLLLENFDEFVHKSESHISQALPTGEIMKRNKITLPRGRNMKHDEADAIREILFSSSSKRKMFGPHWEMQGFSFSNAKNLRYGLVQVEGGPCGVLAVVQAYVIRFLFDQVNFDDASVDWQNPDKRTQENVLSSSLAHILIQASQNRRPQIVLPKATSDPKSKQLRWVQDLQIFDFDSESNPKEDLKTFFMQHVEHFAEPKGNGLILFVLSVILSAGIDRIRNAMDTGNSESYSSAESGCLIGSHEYCTQELVNLLLCGHAVGNVFDNMQTLDSGPSSQPMILKGIPAKGTVGFLTLFESYNYIQVGSFLKSPKYNIWVICSESHYSVLFMPSPHTISSDYDKCSEFDLFYYDGLANQEETIRLTITNCAEQSELVGKNVELIPPLNLVIKTKWPKAIVSWNDTDPLL</sequence>
<dbReference type="PANTHER" id="PTHR12473:SF8">
    <property type="entry name" value="UBIQUITIN CARBOXYL-TERMINAL HYDROLASE MINDY-4-RELATED"/>
    <property type="match status" value="1"/>
</dbReference>
<organism evidence="4 5">
    <name type="scientific">Albugo candida</name>
    <dbReference type="NCBI Taxonomy" id="65357"/>
    <lineage>
        <taxon>Eukaryota</taxon>
        <taxon>Sar</taxon>
        <taxon>Stramenopiles</taxon>
        <taxon>Oomycota</taxon>
        <taxon>Peronosporomycetes</taxon>
        <taxon>Albuginales</taxon>
        <taxon>Albuginaceae</taxon>
        <taxon>Albugo</taxon>
    </lineage>
</organism>